<dbReference type="AlphaFoldDB" id="A0A6M4HAJ8"/>
<evidence type="ECO:0000259" key="1">
    <source>
        <dbReference type="Pfam" id="PF01869"/>
    </source>
</evidence>
<dbReference type="Gene3D" id="3.30.420.40">
    <property type="match status" value="2"/>
</dbReference>
<protein>
    <recommendedName>
        <fullName evidence="1">ATPase BadF/BadG/BcrA/BcrD type domain-containing protein</fullName>
    </recommendedName>
</protein>
<gene>
    <name evidence="2" type="ORF">DSM104440_03431</name>
</gene>
<evidence type="ECO:0000313" key="2">
    <source>
        <dbReference type="EMBL" id="QJR16596.1"/>
    </source>
</evidence>
<dbReference type="PANTHER" id="PTHR43190">
    <property type="entry name" value="N-ACETYL-D-GLUCOSAMINE KINASE"/>
    <property type="match status" value="1"/>
</dbReference>
<name>A0A6M4HAJ8_9PROT</name>
<dbReference type="InterPro" id="IPR052519">
    <property type="entry name" value="Euk-type_GlcNAc_Kinase"/>
</dbReference>
<accession>A0A6M4HAJ8</accession>
<dbReference type="Pfam" id="PF01869">
    <property type="entry name" value="BcrAD_BadFG"/>
    <property type="match status" value="1"/>
</dbReference>
<sequence length="302" mass="31774">MNDRQQTLFGLGIDAGGSETRWALAAAPDEIVAEGAVQGMSALQVGKGNHVRDAMAEIAAAVAKHGTPHRVHAGVTGFGENIETLRGLVAAPFALEGSHVTLASDMEIAYLDLFAPGEGYMVYAGTGSVAAFIDAEGTLHRAGGRGVVVDDGGSGFWIAREAMRRVWRLEDEAPGSWRASPMACALFDAVGGSDWANSREYIYARDRGSVGRLALAVAKTANDDPAAREILMAAGVELARLAKAMTQRYGPRPVVLAGRAAELHPLVPETMRSSLPADFPLTFRAARGQRAAARIALKKALA</sequence>
<dbReference type="Proteomes" id="UP000503096">
    <property type="component" value="Chromosome"/>
</dbReference>
<feature type="domain" description="ATPase BadF/BadG/BcrA/BcrD type" evidence="1">
    <location>
        <begin position="11"/>
        <end position="267"/>
    </location>
</feature>
<dbReference type="InParanoid" id="A0A6M4HAJ8"/>
<dbReference type="InterPro" id="IPR043129">
    <property type="entry name" value="ATPase_NBD"/>
</dbReference>
<dbReference type="SUPFAM" id="SSF53067">
    <property type="entry name" value="Actin-like ATPase domain"/>
    <property type="match status" value="2"/>
</dbReference>
<dbReference type="RefSeq" id="WP_212758120.1">
    <property type="nucleotide sequence ID" value="NZ_CP053073.1"/>
</dbReference>
<dbReference type="KEGG" id="upl:DSM104440_03431"/>
<dbReference type="EMBL" id="CP053073">
    <property type="protein sequence ID" value="QJR16596.1"/>
    <property type="molecule type" value="Genomic_DNA"/>
</dbReference>
<dbReference type="PANTHER" id="PTHR43190:SF3">
    <property type="entry name" value="N-ACETYL-D-GLUCOSAMINE KINASE"/>
    <property type="match status" value="1"/>
</dbReference>
<evidence type="ECO:0000313" key="3">
    <source>
        <dbReference type="Proteomes" id="UP000503096"/>
    </source>
</evidence>
<organism evidence="2 3">
    <name type="scientific">Usitatibacter palustris</name>
    <dbReference type="NCBI Taxonomy" id="2732487"/>
    <lineage>
        <taxon>Bacteria</taxon>
        <taxon>Pseudomonadati</taxon>
        <taxon>Pseudomonadota</taxon>
        <taxon>Betaproteobacteria</taxon>
        <taxon>Nitrosomonadales</taxon>
        <taxon>Usitatibacteraceae</taxon>
        <taxon>Usitatibacter</taxon>
    </lineage>
</organism>
<reference evidence="2 3" key="1">
    <citation type="submission" date="2020-04" db="EMBL/GenBank/DDBJ databases">
        <title>Usitatibacter rugosus gen. nov., sp. nov. and Usitatibacter palustris sp. nov., novel members of Usitatibacteraceae fam. nov. within the order Nitrosomonadales isolated from soil.</title>
        <authorList>
            <person name="Huber K.J."/>
            <person name="Neumann-Schaal M."/>
            <person name="Geppert A."/>
            <person name="Luckner M."/>
            <person name="Wanner G."/>
            <person name="Overmann J."/>
        </authorList>
    </citation>
    <scope>NUCLEOTIDE SEQUENCE [LARGE SCALE GENOMIC DNA]</scope>
    <source>
        <strain evidence="2 3">Swamp67</strain>
    </source>
</reference>
<dbReference type="InterPro" id="IPR002731">
    <property type="entry name" value="ATPase_BadF"/>
</dbReference>
<keyword evidence="3" id="KW-1185">Reference proteome</keyword>
<proteinExistence type="predicted"/>